<evidence type="ECO:0000313" key="1">
    <source>
        <dbReference type="EMBL" id="PVI07114.1"/>
    </source>
</evidence>
<organism evidence="1 2">
    <name type="scientific">Periconia macrospinosa</name>
    <dbReference type="NCBI Taxonomy" id="97972"/>
    <lineage>
        <taxon>Eukaryota</taxon>
        <taxon>Fungi</taxon>
        <taxon>Dikarya</taxon>
        <taxon>Ascomycota</taxon>
        <taxon>Pezizomycotina</taxon>
        <taxon>Dothideomycetes</taxon>
        <taxon>Pleosporomycetidae</taxon>
        <taxon>Pleosporales</taxon>
        <taxon>Massarineae</taxon>
        <taxon>Periconiaceae</taxon>
        <taxon>Periconia</taxon>
    </lineage>
</organism>
<dbReference type="AlphaFoldDB" id="A0A2V1EBQ9"/>
<sequence length="76" mass="8559">MFPMHVSTLTTAITLERLPIPLLLFSPCLACLILHLPISPSQETRLSLYVSFSLPWVSSLHDSNKDLPTLEKKIKD</sequence>
<dbReference type="Proteomes" id="UP000244855">
    <property type="component" value="Unassembled WGS sequence"/>
</dbReference>
<proteinExistence type="predicted"/>
<gene>
    <name evidence="1" type="ORF">DM02DRAFT_609096</name>
</gene>
<reference evidence="1 2" key="1">
    <citation type="journal article" date="2018" name="Sci. Rep.">
        <title>Comparative genomics provides insights into the lifestyle and reveals functional heterogeneity of dark septate endophytic fungi.</title>
        <authorList>
            <person name="Knapp D.G."/>
            <person name="Nemeth J.B."/>
            <person name="Barry K."/>
            <person name="Hainaut M."/>
            <person name="Henrissat B."/>
            <person name="Johnson J."/>
            <person name="Kuo A."/>
            <person name="Lim J.H.P."/>
            <person name="Lipzen A."/>
            <person name="Nolan M."/>
            <person name="Ohm R.A."/>
            <person name="Tamas L."/>
            <person name="Grigoriev I.V."/>
            <person name="Spatafora J.W."/>
            <person name="Nagy L.G."/>
            <person name="Kovacs G.M."/>
        </authorList>
    </citation>
    <scope>NUCLEOTIDE SEQUENCE [LARGE SCALE GENOMIC DNA]</scope>
    <source>
        <strain evidence="1 2">DSE2036</strain>
    </source>
</reference>
<keyword evidence="2" id="KW-1185">Reference proteome</keyword>
<accession>A0A2V1EBQ9</accession>
<evidence type="ECO:0000313" key="2">
    <source>
        <dbReference type="Proteomes" id="UP000244855"/>
    </source>
</evidence>
<protein>
    <submittedName>
        <fullName evidence="1">Uncharacterized protein</fullName>
    </submittedName>
</protein>
<dbReference type="EMBL" id="KZ805305">
    <property type="protein sequence ID" value="PVI07114.1"/>
    <property type="molecule type" value="Genomic_DNA"/>
</dbReference>
<feature type="non-terminal residue" evidence="1">
    <location>
        <position position="76"/>
    </location>
</feature>
<name>A0A2V1EBQ9_9PLEO</name>